<dbReference type="EMBL" id="JAGDFM010000098">
    <property type="protein sequence ID" value="KAG7386538.1"/>
    <property type="molecule type" value="Genomic_DNA"/>
</dbReference>
<accession>A0A8T1W1W0</accession>
<name>A0A8T1W1W0_9STRA</name>
<sequence length="87" mass="10355">MERTQWTPAPEHGRRALKYHEAAAQQRVLQLEQARQNHQISPDAYNHEVRSRKTTLHLSSFSYLANVVALRRLKLQAQQTQFRRSRY</sequence>
<protein>
    <submittedName>
        <fullName evidence="1">Uncharacterized protein</fullName>
    </submittedName>
</protein>
<proteinExistence type="predicted"/>
<gene>
    <name evidence="1" type="ORF">PHYPSEUDO_015548</name>
</gene>
<evidence type="ECO:0000313" key="1">
    <source>
        <dbReference type="EMBL" id="KAG7386538.1"/>
    </source>
</evidence>
<dbReference type="AlphaFoldDB" id="A0A8T1W1W0"/>
<reference evidence="1" key="1">
    <citation type="submission" date="2021-02" db="EMBL/GenBank/DDBJ databases">
        <authorList>
            <person name="Palmer J.M."/>
        </authorList>
    </citation>
    <scope>NUCLEOTIDE SEQUENCE</scope>
    <source>
        <strain evidence="1">SCRP734</strain>
    </source>
</reference>
<evidence type="ECO:0000313" key="2">
    <source>
        <dbReference type="Proteomes" id="UP000694044"/>
    </source>
</evidence>
<organism evidence="1 2">
    <name type="scientific">Phytophthora pseudosyringae</name>
    <dbReference type="NCBI Taxonomy" id="221518"/>
    <lineage>
        <taxon>Eukaryota</taxon>
        <taxon>Sar</taxon>
        <taxon>Stramenopiles</taxon>
        <taxon>Oomycota</taxon>
        <taxon>Peronosporomycetes</taxon>
        <taxon>Peronosporales</taxon>
        <taxon>Peronosporaceae</taxon>
        <taxon>Phytophthora</taxon>
    </lineage>
</organism>
<dbReference type="Proteomes" id="UP000694044">
    <property type="component" value="Unassembled WGS sequence"/>
</dbReference>
<comment type="caution">
    <text evidence="1">The sequence shown here is derived from an EMBL/GenBank/DDBJ whole genome shotgun (WGS) entry which is preliminary data.</text>
</comment>
<dbReference type="OrthoDB" id="115305at2759"/>
<keyword evidence="2" id="KW-1185">Reference proteome</keyword>